<dbReference type="EMBL" id="CM017698">
    <property type="protein sequence ID" value="TYG94842.1"/>
    <property type="molecule type" value="Genomic_DNA"/>
</dbReference>
<name>A0A5D2ENW4_GOSDA</name>
<dbReference type="Proteomes" id="UP000323506">
    <property type="component" value="Chromosome A11"/>
</dbReference>
<reference evidence="2 3" key="1">
    <citation type="submission" date="2019-06" db="EMBL/GenBank/DDBJ databases">
        <title>WGS assembly of Gossypium darwinii.</title>
        <authorList>
            <person name="Chen Z.J."/>
            <person name="Sreedasyam A."/>
            <person name="Ando A."/>
            <person name="Song Q."/>
            <person name="De L."/>
            <person name="Hulse-Kemp A."/>
            <person name="Ding M."/>
            <person name="Ye W."/>
            <person name="Kirkbride R."/>
            <person name="Jenkins J."/>
            <person name="Plott C."/>
            <person name="Lovell J."/>
            <person name="Lin Y.-M."/>
            <person name="Vaughn R."/>
            <person name="Liu B."/>
            <person name="Li W."/>
            <person name="Simpson S."/>
            <person name="Scheffler B."/>
            <person name="Saski C."/>
            <person name="Grover C."/>
            <person name="Hu G."/>
            <person name="Conover J."/>
            <person name="Carlson J."/>
            <person name="Shu S."/>
            <person name="Boston L."/>
            <person name="Williams M."/>
            <person name="Peterson D."/>
            <person name="Mcgee K."/>
            <person name="Jones D."/>
            <person name="Wendel J."/>
            <person name="Stelly D."/>
            <person name="Grimwood J."/>
            <person name="Schmutz J."/>
        </authorList>
    </citation>
    <scope>NUCLEOTIDE SEQUENCE [LARGE SCALE GENOMIC DNA]</scope>
    <source>
        <strain evidence="2">1808015.09</strain>
    </source>
</reference>
<feature type="region of interest" description="Disordered" evidence="1">
    <location>
        <begin position="1"/>
        <end position="24"/>
    </location>
</feature>
<sequence>MADSQDSTIRRSGETCEGGRARSRSWEPNSLVHSRSFWCSRPLNFFFGSGFGLGLGYGFMNLGSNCIWASISSLFGPENL</sequence>
<evidence type="ECO:0000313" key="2">
    <source>
        <dbReference type="EMBL" id="TYG94842.1"/>
    </source>
</evidence>
<feature type="compositionally biased region" description="Basic and acidic residues" evidence="1">
    <location>
        <begin position="8"/>
        <end position="20"/>
    </location>
</feature>
<proteinExistence type="predicted"/>
<organism evidence="2 3">
    <name type="scientific">Gossypium darwinii</name>
    <name type="common">Darwin's cotton</name>
    <name type="synonym">Gossypium barbadense var. darwinii</name>
    <dbReference type="NCBI Taxonomy" id="34276"/>
    <lineage>
        <taxon>Eukaryota</taxon>
        <taxon>Viridiplantae</taxon>
        <taxon>Streptophyta</taxon>
        <taxon>Embryophyta</taxon>
        <taxon>Tracheophyta</taxon>
        <taxon>Spermatophyta</taxon>
        <taxon>Magnoliopsida</taxon>
        <taxon>eudicotyledons</taxon>
        <taxon>Gunneridae</taxon>
        <taxon>Pentapetalae</taxon>
        <taxon>rosids</taxon>
        <taxon>malvids</taxon>
        <taxon>Malvales</taxon>
        <taxon>Malvaceae</taxon>
        <taxon>Malvoideae</taxon>
        <taxon>Gossypium</taxon>
    </lineage>
</organism>
<accession>A0A5D2ENW4</accession>
<keyword evidence="3" id="KW-1185">Reference proteome</keyword>
<evidence type="ECO:0000313" key="3">
    <source>
        <dbReference type="Proteomes" id="UP000323506"/>
    </source>
</evidence>
<dbReference type="AlphaFoldDB" id="A0A5D2ENW4"/>
<evidence type="ECO:0000256" key="1">
    <source>
        <dbReference type="SAM" id="MobiDB-lite"/>
    </source>
</evidence>
<gene>
    <name evidence="2" type="ORF">ES288_A11G221200v1</name>
</gene>
<protein>
    <submittedName>
        <fullName evidence="2">Uncharacterized protein</fullName>
    </submittedName>
</protein>